<dbReference type="EMBL" id="BORQ01000007">
    <property type="protein sequence ID" value="GIO33969.1"/>
    <property type="molecule type" value="Genomic_DNA"/>
</dbReference>
<comment type="caution">
    <text evidence="2">The sequence shown here is derived from an EMBL/GenBank/DDBJ whole genome shotgun (WGS) entry which is preliminary data.</text>
</comment>
<accession>A0A920CEI8</accession>
<evidence type="ECO:0000256" key="1">
    <source>
        <dbReference type="SAM" id="MobiDB-lite"/>
    </source>
</evidence>
<sequence length="77" mass="8196">MHADKPAPGIEPEGEGSSASTVSNGCPTSKPKSRSKVKSDLEDGSLSLPVTHLKRTERVLRGKPRRYSGSPYSSTTI</sequence>
<gene>
    <name evidence="2" type="ORF">J2TS6_51100</name>
</gene>
<dbReference type="Proteomes" id="UP000679779">
    <property type="component" value="Unassembled WGS sequence"/>
</dbReference>
<evidence type="ECO:0000313" key="3">
    <source>
        <dbReference type="Proteomes" id="UP000679779"/>
    </source>
</evidence>
<organism evidence="2 3">
    <name type="scientific">Paenibacillus albilobatus</name>
    <dbReference type="NCBI Taxonomy" id="2716884"/>
    <lineage>
        <taxon>Bacteria</taxon>
        <taxon>Bacillati</taxon>
        <taxon>Bacillota</taxon>
        <taxon>Bacilli</taxon>
        <taxon>Bacillales</taxon>
        <taxon>Paenibacillaceae</taxon>
        <taxon>Paenibacillus</taxon>
    </lineage>
</organism>
<feature type="compositionally biased region" description="Polar residues" evidence="1">
    <location>
        <begin position="17"/>
        <end position="27"/>
    </location>
</feature>
<dbReference type="AlphaFoldDB" id="A0A920CEI8"/>
<feature type="region of interest" description="Disordered" evidence="1">
    <location>
        <begin position="1"/>
        <end position="77"/>
    </location>
</feature>
<proteinExistence type="predicted"/>
<name>A0A920CEI8_9BACL</name>
<reference evidence="2" key="1">
    <citation type="submission" date="2021-03" db="EMBL/GenBank/DDBJ databases">
        <title>Antimicrobial resistance genes in bacteria isolated from Japanese honey, and their potential for conferring macrolide and lincosamide resistance in the American foulbrood pathogen Paenibacillus larvae.</title>
        <authorList>
            <person name="Okamoto M."/>
            <person name="Kumagai M."/>
            <person name="Kanamori H."/>
            <person name="Takamatsu D."/>
        </authorList>
    </citation>
    <scope>NUCLEOTIDE SEQUENCE</scope>
    <source>
        <strain evidence="2">J2TS6</strain>
    </source>
</reference>
<evidence type="ECO:0000313" key="2">
    <source>
        <dbReference type="EMBL" id="GIO33969.1"/>
    </source>
</evidence>
<keyword evidence="3" id="KW-1185">Reference proteome</keyword>
<protein>
    <submittedName>
        <fullName evidence="2">Uncharacterized protein</fullName>
    </submittedName>
</protein>